<feature type="transmembrane region" description="Helical" evidence="1">
    <location>
        <begin position="270"/>
        <end position="291"/>
    </location>
</feature>
<name>A0A8H5FU94_9AGAR</name>
<keyword evidence="3" id="KW-1185">Reference proteome</keyword>
<gene>
    <name evidence="2" type="ORF">D9756_009430</name>
</gene>
<dbReference type="OrthoDB" id="3261349at2759"/>
<reference evidence="2 3" key="1">
    <citation type="journal article" date="2020" name="ISME J.">
        <title>Uncovering the hidden diversity of litter-decomposition mechanisms in mushroom-forming fungi.</title>
        <authorList>
            <person name="Floudas D."/>
            <person name="Bentzer J."/>
            <person name="Ahren D."/>
            <person name="Johansson T."/>
            <person name="Persson P."/>
            <person name="Tunlid A."/>
        </authorList>
    </citation>
    <scope>NUCLEOTIDE SEQUENCE [LARGE SCALE GENOMIC DNA]</scope>
    <source>
        <strain evidence="2 3">CBS 146.42</strain>
    </source>
</reference>
<keyword evidence="1" id="KW-1133">Transmembrane helix</keyword>
<proteinExistence type="predicted"/>
<comment type="caution">
    <text evidence="2">The sequence shown here is derived from an EMBL/GenBank/DDBJ whole genome shotgun (WGS) entry which is preliminary data.</text>
</comment>
<evidence type="ECO:0000313" key="2">
    <source>
        <dbReference type="EMBL" id="KAF5349274.1"/>
    </source>
</evidence>
<dbReference type="AlphaFoldDB" id="A0A8H5FU94"/>
<feature type="transmembrane region" description="Helical" evidence="1">
    <location>
        <begin position="225"/>
        <end position="249"/>
    </location>
</feature>
<evidence type="ECO:0000256" key="1">
    <source>
        <dbReference type="SAM" id="Phobius"/>
    </source>
</evidence>
<keyword evidence="1" id="KW-0812">Transmembrane</keyword>
<accession>A0A8H5FU94</accession>
<organism evidence="2 3">
    <name type="scientific">Leucocoprinus leucothites</name>
    <dbReference type="NCBI Taxonomy" id="201217"/>
    <lineage>
        <taxon>Eukaryota</taxon>
        <taxon>Fungi</taxon>
        <taxon>Dikarya</taxon>
        <taxon>Basidiomycota</taxon>
        <taxon>Agaricomycotina</taxon>
        <taxon>Agaricomycetes</taxon>
        <taxon>Agaricomycetidae</taxon>
        <taxon>Agaricales</taxon>
        <taxon>Agaricineae</taxon>
        <taxon>Agaricaceae</taxon>
        <taxon>Leucocoprinus</taxon>
    </lineage>
</organism>
<evidence type="ECO:0000313" key="3">
    <source>
        <dbReference type="Proteomes" id="UP000559027"/>
    </source>
</evidence>
<sequence>MISLQVADCMNVPPALIIHEYFLTFVYEVERFWPKWLQNLFSFGRHSNEPQAERDYGARHDTESEDKNGFTWASLFFFLNRYLTIVSHIPVMLEYFWEAAGNGTREDEYESCISKPDSNDHDRLSCYQLQIYHQCMVLTTQALNACMMIMRVHALYERKTWVVILYLVVCCSVIGVAAWAINASARSTHTYPVVVPVPYGCGLPLGVKECFFWQAGPSIARQFKFYIDIAAAWSGELVFDILVFGMTLYKTLRLPRGGGNGLLSQLMRDGAIYFGAMVMVTVGNILCLLLGGPLSRGSATMITNVISSLAVSRLMLNLRDPTLYLYGYGAGRGYFQETTINGFGFHRAAGDSTWLGARSIVVIGTDEPRPQMGPPNPSQRYVVV</sequence>
<protein>
    <submittedName>
        <fullName evidence="2">Uncharacterized protein</fullName>
    </submittedName>
</protein>
<dbReference type="Proteomes" id="UP000559027">
    <property type="component" value="Unassembled WGS sequence"/>
</dbReference>
<dbReference type="EMBL" id="JAACJO010000017">
    <property type="protein sequence ID" value="KAF5349274.1"/>
    <property type="molecule type" value="Genomic_DNA"/>
</dbReference>
<feature type="transmembrane region" description="Helical" evidence="1">
    <location>
        <begin position="161"/>
        <end position="181"/>
    </location>
</feature>
<keyword evidence="1" id="KW-0472">Membrane</keyword>